<dbReference type="Proteomes" id="UP000499080">
    <property type="component" value="Unassembled WGS sequence"/>
</dbReference>
<evidence type="ECO:0000256" key="1">
    <source>
        <dbReference type="SAM" id="Phobius"/>
    </source>
</evidence>
<evidence type="ECO:0000313" key="2">
    <source>
        <dbReference type="EMBL" id="GBM65198.1"/>
    </source>
</evidence>
<keyword evidence="1" id="KW-1133">Transmembrane helix</keyword>
<gene>
    <name evidence="2" type="ORF">AVEN_82375_1</name>
</gene>
<comment type="caution">
    <text evidence="2">The sequence shown here is derived from an EMBL/GenBank/DDBJ whole genome shotgun (WGS) entry which is preliminary data.</text>
</comment>
<proteinExistence type="predicted"/>
<sequence>MVERIFQSKLISRRRNINMLSYGGLKVTFIMMSRFLWIFLTSNRIVNDIVTNMESRFPAMWVLWLGREFYRDKYGTDSSHVWSPDLGDHLGDKFGDGIWDLKGAGIFSISLLSEEIRLNVLEDCM</sequence>
<organism evidence="2 3">
    <name type="scientific">Araneus ventricosus</name>
    <name type="common">Orbweaver spider</name>
    <name type="synonym">Epeira ventricosa</name>
    <dbReference type="NCBI Taxonomy" id="182803"/>
    <lineage>
        <taxon>Eukaryota</taxon>
        <taxon>Metazoa</taxon>
        <taxon>Ecdysozoa</taxon>
        <taxon>Arthropoda</taxon>
        <taxon>Chelicerata</taxon>
        <taxon>Arachnida</taxon>
        <taxon>Araneae</taxon>
        <taxon>Araneomorphae</taxon>
        <taxon>Entelegynae</taxon>
        <taxon>Araneoidea</taxon>
        <taxon>Araneidae</taxon>
        <taxon>Araneus</taxon>
    </lineage>
</organism>
<dbReference type="EMBL" id="BGPR01001964">
    <property type="protein sequence ID" value="GBM65198.1"/>
    <property type="molecule type" value="Genomic_DNA"/>
</dbReference>
<feature type="transmembrane region" description="Helical" evidence="1">
    <location>
        <begin position="20"/>
        <end position="40"/>
    </location>
</feature>
<reference evidence="2 3" key="1">
    <citation type="journal article" date="2019" name="Sci. Rep.">
        <title>Orb-weaving spider Araneus ventricosus genome elucidates the spidroin gene catalogue.</title>
        <authorList>
            <person name="Kono N."/>
            <person name="Nakamura H."/>
            <person name="Ohtoshi R."/>
            <person name="Moran D.A.P."/>
            <person name="Shinohara A."/>
            <person name="Yoshida Y."/>
            <person name="Fujiwara M."/>
            <person name="Mori M."/>
            <person name="Tomita M."/>
            <person name="Arakawa K."/>
        </authorList>
    </citation>
    <scope>NUCLEOTIDE SEQUENCE [LARGE SCALE GENOMIC DNA]</scope>
</reference>
<keyword evidence="3" id="KW-1185">Reference proteome</keyword>
<dbReference type="AlphaFoldDB" id="A0A4Y2HIY0"/>
<name>A0A4Y2HIY0_ARAVE</name>
<keyword evidence="1" id="KW-0812">Transmembrane</keyword>
<evidence type="ECO:0000313" key="3">
    <source>
        <dbReference type="Proteomes" id="UP000499080"/>
    </source>
</evidence>
<accession>A0A4Y2HIY0</accession>
<protein>
    <submittedName>
        <fullName evidence="2">Uncharacterized protein</fullName>
    </submittedName>
</protein>
<keyword evidence="1" id="KW-0472">Membrane</keyword>
<dbReference type="OrthoDB" id="5326588at2759"/>